<reference evidence="2" key="5">
    <citation type="journal article" date="2021" name="G3 (Bethesda)">
        <title>Aegilops tauschii genome assembly Aet v5.0 features greater sequence contiguity and improved annotation.</title>
        <authorList>
            <person name="Wang L."/>
            <person name="Zhu T."/>
            <person name="Rodriguez J.C."/>
            <person name="Deal K.R."/>
            <person name="Dubcovsky J."/>
            <person name="McGuire P.E."/>
            <person name="Lux T."/>
            <person name="Spannagl M."/>
            <person name="Mayer K.F.X."/>
            <person name="Baldrich P."/>
            <person name="Meyers B.C."/>
            <person name="Huo N."/>
            <person name="Gu Y.Q."/>
            <person name="Zhou H."/>
            <person name="Devos K.M."/>
            <person name="Bennetzen J.L."/>
            <person name="Unver T."/>
            <person name="Budak H."/>
            <person name="Gulick P.J."/>
            <person name="Galiba G."/>
            <person name="Kalapos B."/>
            <person name="Nelson D.R."/>
            <person name="Li P."/>
            <person name="You F.M."/>
            <person name="Luo M.C."/>
            <person name="Dvorak J."/>
        </authorList>
    </citation>
    <scope>NUCLEOTIDE SEQUENCE [LARGE SCALE GENOMIC DNA]</scope>
    <source>
        <strain evidence="2">cv. AL8/78</strain>
    </source>
</reference>
<dbReference type="EnsemblPlants" id="AET7Gv21189300.8">
    <property type="protein sequence ID" value="AET7Gv21189300.8"/>
    <property type="gene ID" value="AET7Gv21189300"/>
</dbReference>
<accession>A0A453T1F5</accession>
<dbReference type="Gramene" id="AET7Gv21189300.8">
    <property type="protein sequence ID" value="AET7Gv21189300.8"/>
    <property type="gene ID" value="AET7Gv21189300"/>
</dbReference>
<reference evidence="2" key="3">
    <citation type="journal article" date="2017" name="Nature">
        <title>Genome sequence of the progenitor of the wheat D genome Aegilops tauschii.</title>
        <authorList>
            <person name="Luo M.C."/>
            <person name="Gu Y.Q."/>
            <person name="Puiu D."/>
            <person name="Wang H."/>
            <person name="Twardziok S.O."/>
            <person name="Deal K.R."/>
            <person name="Huo N."/>
            <person name="Zhu T."/>
            <person name="Wang L."/>
            <person name="Wang Y."/>
            <person name="McGuire P.E."/>
            <person name="Liu S."/>
            <person name="Long H."/>
            <person name="Ramasamy R.K."/>
            <person name="Rodriguez J.C."/>
            <person name="Van S.L."/>
            <person name="Yuan L."/>
            <person name="Wang Z."/>
            <person name="Xia Z."/>
            <person name="Xiao L."/>
            <person name="Anderson O.D."/>
            <person name="Ouyang S."/>
            <person name="Liang Y."/>
            <person name="Zimin A.V."/>
            <person name="Pertea G."/>
            <person name="Qi P."/>
            <person name="Bennetzen J.L."/>
            <person name="Dai X."/>
            <person name="Dawson M.W."/>
            <person name="Muller H.G."/>
            <person name="Kugler K."/>
            <person name="Rivarola-Duarte L."/>
            <person name="Spannagl M."/>
            <person name="Mayer K.F.X."/>
            <person name="Lu F.H."/>
            <person name="Bevan M.W."/>
            <person name="Leroy P."/>
            <person name="Li P."/>
            <person name="You F.M."/>
            <person name="Sun Q."/>
            <person name="Liu Z."/>
            <person name="Lyons E."/>
            <person name="Wicker T."/>
            <person name="Salzberg S.L."/>
            <person name="Devos K.M."/>
            <person name="Dvorak J."/>
        </authorList>
    </citation>
    <scope>NUCLEOTIDE SEQUENCE [LARGE SCALE GENOMIC DNA]</scope>
    <source>
        <strain evidence="2">cv. AL8/78</strain>
    </source>
</reference>
<sequence length="158" mass="16746">PSLSLSGTAQPTRRLFFPLPSVHPSTPPPREREAETRKAAAAASPKGRTANFGDGYGPLAGWRAEPSLPHLPRLRRSGTARGRRLRREFPRLVRGADLAGCGRWGGGSRGGAEGKGARRSRGGLPWGAASRSRSSGSRAGQVRSLALLVLHSCACYMP</sequence>
<evidence type="ECO:0000256" key="1">
    <source>
        <dbReference type="SAM" id="MobiDB-lite"/>
    </source>
</evidence>
<feature type="region of interest" description="Disordered" evidence="1">
    <location>
        <begin position="103"/>
        <end position="140"/>
    </location>
</feature>
<protein>
    <submittedName>
        <fullName evidence="2">Uncharacterized protein</fullName>
    </submittedName>
</protein>
<feature type="compositionally biased region" description="Basic residues" evidence="1">
    <location>
        <begin position="72"/>
        <end position="82"/>
    </location>
</feature>
<feature type="compositionally biased region" description="Gly residues" evidence="1">
    <location>
        <begin position="103"/>
        <end position="114"/>
    </location>
</feature>
<feature type="compositionally biased region" description="Basic and acidic residues" evidence="1">
    <location>
        <begin position="29"/>
        <end position="38"/>
    </location>
</feature>
<evidence type="ECO:0000313" key="3">
    <source>
        <dbReference type="Proteomes" id="UP000015105"/>
    </source>
</evidence>
<proteinExistence type="predicted"/>
<reference evidence="3" key="2">
    <citation type="journal article" date="2017" name="Nat. Plants">
        <title>The Aegilops tauschii genome reveals multiple impacts of transposons.</title>
        <authorList>
            <person name="Zhao G."/>
            <person name="Zou C."/>
            <person name="Li K."/>
            <person name="Wang K."/>
            <person name="Li T."/>
            <person name="Gao L."/>
            <person name="Zhang X."/>
            <person name="Wang H."/>
            <person name="Yang Z."/>
            <person name="Liu X."/>
            <person name="Jiang W."/>
            <person name="Mao L."/>
            <person name="Kong X."/>
            <person name="Jiao Y."/>
            <person name="Jia J."/>
        </authorList>
    </citation>
    <scope>NUCLEOTIDE SEQUENCE [LARGE SCALE GENOMIC DNA]</scope>
    <source>
        <strain evidence="3">cv. AL8/78</strain>
    </source>
</reference>
<reference evidence="3" key="1">
    <citation type="journal article" date="2014" name="Science">
        <title>Ancient hybridizations among the ancestral genomes of bread wheat.</title>
        <authorList>
            <consortium name="International Wheat Genome Sequencing Consortium,"/>
            <person name="Marcussen T."/>
            <person name="Sandve S.R."/>
            <person name="Heier L."/>
            <person name="Spannagl M."/>
            <person name="Pfeifer M."/>
            <person name="Jakobsen K.S."/>
            <person name="Wulff B.B."/>
            <person name="Steuernagel B."/>
            <person name="Mayer K.F."/>
            <person name="Olsen O.A."/>
        </authorList>
    </citation>
    <scope>NUCLEOTIDE SEQUENCE [LARGE SCALE GENOMIC DNA]</scope>
    <source>
        <strain evidence="3">cv. AL8/78</strain>
    </source>
</reference>
<reference evidence="2" key="4">
    <citation type="submission" date="2019-03" db="UniProtKB">
        <authorList>
            <consortium name="EnsemblPlants"/>
        </authorList>
    </citation>
    <scope>IDENTIFICATION</scope>
</reference>
<dbReference type="Proteomes" id="UP000015105">
    <property type="component" value="Chromosome 7D"/>
</dbReference>
<keyword evidence="3" id="KW-1185">Reference proteome</keyword>
<feature type="compositionally biased region" description="Low complexity" evidence="1">
    <location>
        <begin position="127"/>
        <end position="140"/>
    </location>
</feature>
<feature type="region of interest" description="Disordered" evidence="1">
    <location>
        <begin position="1"/>
        <end position="82"/>
    </location>
</feature>
<evidence type="ECO:0000313" key="2">
    <source>
        <dbReference type="EnsemblPlants" id="AET7Gv21189300.8"/>
    </source>
</evidence>
<dbReference type="AlphaFoldDB" id="A0A453T1F5"/>
<feature type="compositionally biased region" description="Polar residues" evidence="1">
    <location>
        <begin position="1"/>
        <end position="11"/>
    </location>
</feature>
<name>A0A453T1F5_AEGTS</name>
<organism evidence="2 3">
    <name type="scientific">Aegilops tauschii subsp. strangulata</name>
    <name type="common">Goatgrass</name>
    <dbReference type="NCBI Taxonomy" id="200361"/>
    <lineage>
        <taxon>Eukaryota</taxon>
        <taxon>Viridiplantae</taxon>
        <taxon>Streptophyta</taxon>
        <taxon>Embryophyta</taxon>
        <taxon>Tracheophyta</taxon>
        <taxon>Spermatophyta</taxon>
        <taxon>Magnoliopsida</taxon>
        <taxon>Liliopsida</taxon>
        <taxon>Poales</taxon>
        <taxon>Poaceae</taxon>
        <taxon>BOP clade</taxon>
        <taxon>Pooideae</taxon>
        <taxon>Triticodae</taxon>
        <taxon>Triticeae</taxon>
        <taxon>Triticinae</taxon>
        <taxon>Aegilops</taxon>
    </lineage>
</organism>